<dbReference type="GO" id="GO:0008168">
    <property type="term" value="F:methyltransferase activity"/>
    <property type="evidence" value="ECO:0007669"/>
    <property type="project" value="UniProtKB-KW"/>
</dbReference>
<dbReference type="OrthoDB" id="786614at2759"/>
<dbReference type="EMBL" id="SMMG02000003">
    <property type="protein sequence ID" value="KAA3481641.1"/>
    <property type="molecule type" value="Genomic_DNA"/>
</dbReference>
<feature type="domain" description="Retrotransposon gag" evidence="1">
    <location>
        <begin position="27"/>
        <end position="94"/>
    </location>
</feature>
<protein>
    <submittedName>
        <fullName evidence="2">Pyridoxal-phosphate-dependent serine hydroxymethyltransferase</fullName>
    </submittedName>
</protein>
<organism evidence="2 3">
    <name type="scientific">Gossypium australe</name>
    <dbReference type="NCBI Taxonomy" id="47621"/>
    <lineage>
        <taxon>Eukaryota</taxon>
        <taxon>Viridiplantae</taxon>
        <taxon>Streptophyta</taxon>
        <taxon>Embryophyta</taxon>
        <taxon>Tracheophyta</taxon>
        <taxon>Spermatophyta</taxon>
        <taxon>Magnoliopsida</taxon>
        <taxon>eudicotyledons</taxon>
        <taxon>Gunneridae</taxon>
        <taxon>Pentapetalae</taxon>
        <taxon>rosids</taxon>
        <taxon>malvids</taxon>
        <taxon>Malvales</taxon>
        <taxon>Malvaceae</taxon>
        <taxon>Malvoideae</taxon>
        <taxon>Gossypium</taxon>
    </lineage>
</organism>
<comment type="caution">
    <text evidence="2">The sequence shown here is derived from an EMBL/GenBank/DDBJ whole genome shotgun (WGS) entry which is preliminary data.</text>
</comment>
<gene>
    <name evidence="2" type="ORF">EPI10_021993</name>
</gene>
<sequence>MIMKDLDYDPEERLKGTLPLLIDETYYWRQSIAAFQKKYVDTRYMEANIFEFIELKQRGRTMEEYEAELLRLNRYTKGIVATGQEKIVRFKNQLRFDLKIQVAPQQKWGANRAEAEQFGLVYTVRGREHKDIQGEVFLADFMELPFREFNLILGLDWLVILKTVEGSLIVMVGERQNYLSNMTFTMVIEKLV</sequence>
<evidence type="ECO:0000313" key="3">
    <source>
        <dbReference type="Proteomes" id="UP000325315"/>
    </source>
</evidence>
<dbReference type="InterPro" id="IPR005162">
    <property type="entry name" value="Retrotrans_gag_dom"/>
</dbReference>
<keyword evidence="2" id="KW-0489">Methyltransferase</keyword>
<dbReference type="AlphaFoldDB" id="A0A5B6WIB9"/>
<keyword evidence="3" id="KW-1185">Reference proteome</keyword>
<name>A0A5B6WIB9_9ROSI</name>
<dbReference type="Proteomes" id="UP000325315">
    <property type="component" value="Unassembled WGS sequence"/>
</dbReference>
<dbReference type="GO" id="GO:0032259">
    <property type="term" value="P:methylation"/>
    <property type="evidence" value="ECO:0007669"/>
    <property type="project" value="UniProtKB-KW"/>
</dbReference>
<proteinExistence type="predicted"/>
<keyword evidence="2" id="KW-0808">Transferase</keyword>
<accession>A0A5B6WIB9</accession>
<evidence type="ECO:0000313" key="2">
    <source>
        <dbReference type="EMBL" id="KAA3481641.1"/>
    </source>
</evidence>
<reference evidence="3" key="1">
    <citation type="journal article" date="2019" name="Plant Biotechnol. J.">
        <title>Genome sequencing of the Australian wild diploid species Gossypium australe highlights disease resistance and delayed gland morphogenesis.</title>
        <authorList>
            <person name="Cai Y."/>
            <person name="Cai X."/>
            <person name="Wang Q."/>
            <person name="Wang P."/>
            <person name="Zhang Y."/>
            <person name="Cai C."/>
            <person name="Xu Y."/>
            <person name="Wang K."/>
            <person name="Zhou Z."/>
            <person name="Wang C."/>
            <person name="Geng S."/>
            <person name="Li B."/>
            <person name="Dong Q."/>
            <person name="Hou Y."/>
            <person name="Wang H."/>
            <person name="Ai P."/>
            <person name="Liu Z."/>
            <person name="Yi F."/>
            <person name="Sun M."/>
            <person name="An G."/>
            <person name="Cheng J."/>
            <person name="Zhang Y."/>
            <person name="Shi Q."/>
            <person name="Xie Y."/>
            <person name="Shi X."/>
            <person name="Chang Y."/>
            <person name="Huang F."/>
            <person name="Chen Y."/>
            <person name="Hong S."/>
            <person name="Mi L."/>
            <person name="Sun Q."/>
            <person name="Zhang L."/>
            <person name="Zhou B."/>
            <person name="Peng R."/>
            <person name="Zhang X."/>
            <person name="Liu F."/>
        </authorList>
    </citation>
    <scope>NUCLEOTIDE SEQUENCE [LARGE SCALE GENOMIC DNA]</scope>
    <source>
        <strain evidence="3">cv. PA1801</strain>
    </source>
</reference>
<dbReference type="Pfam" id="PF03732">
    <property type="entry name" value="Retrotrans_gag"/>
    <property type="match status" value="1"/>
</dbReference>
<evidence type="ECO:0000259" key="1">
    <source>
        <dbReference type="Pfam" id="PF03732"/>
    </source>
</evidence>